<reference evidence="15" key="1">
    <citation type="submission" date="2017-02" db="UniProtKB">
        <authorList>
            <consortium name="WormBaseParasite"/>
        </authorList>
    </citation>
    <scope>IDENTIFICATION</scope>
</reference>
<evidence type="ECO:0000313" key="15">
    <source>
        <dbReference type="WBParaSite" id="NBR_0000059801-mRNA-1"/>
    </source>
</evidence>
<evidence type="ECO:0000256" key="11">
    <source>
        <dbReference type="ARBA" id="ARBA00024803"/>
    </source>
</evidence>
<evidence type="ECO:0000313" key="13">
    <source>
        <dbReference type="EMBL" id="VDL63384.1"/>
    </source>
</evidence>
<evidence type="ECO:0000256" key="9">
    <source>
        <dbReference type="ARBA" id="ARBA00023180"/>
    </source>
</evidence>
<dbReference type="STRING" id="27835.A0A0N4XDJ9"/>
<dbReference type="GO" id="GO:0032880">
    <property type="term" value="P:regulation of protein localization"/>
    <property type="evidence" value="ECO:0007669"/>
    <property type="project" value="TreeGrafter"/>
</dbReference>
<feature type="signal peptide" evidence="12">
    <location>
        <begin position="1"/>
        <end position="26"/>
    </location>
</feature>
<dbReference type="WBParaSite" id="NBR_0000059801-mRNA-1">
    <property type="protein sequence ID" value="NBR_0000059801-mRNA-1"/>
    <property type="gene ID" value="NBR_0000059801"/>
</dbReference>
<keyword evidence="8" id="KW-0472">Membrane</keyword>
<organism evidence="15">
    <name type="scientific">Nippostrongylus brasiliensis</name>
    <name type="common">Rat hookworm</name>
    <dbReference type="NCBI Taxonomy" id="27835"/>
    <lineage>
        <taxon>Eukaryota</taxon>
        <taxon>Metazoa</taxon>
        <taxon>Ecdysozoa</taxon>
        <taxon>Nematoda</taxon>
        <taxon>Chromadorea</taxon>
        <taxon>Rhabditida</taxon>
        <taxon>Rhabditina</taxon>
        <taxon>Rhabditomorpha</taxon>
        <taxon>Strongyloidea</taxon>
        <taxon>Heligmosomidae</taxon>
        <taxon>Nippostrongylus</taxon>
    </lineage>
</organism>
<comment type="function">
    <text evidence="11">Transmembrane component of the tectonic-like complex, a complex localized at the transition zone of primary cilia and acting as a barrier that prevents diffusion of transmembrane proteins between the cilia and plasma membranes. Required for ciliogenesis and sonic hedgehog/SHH signaling.</text>
</comment>
<reference evidence="13 14" key="2">
    <citation type="submission" date="2018-11" db="EMBL/GenBank/DDBJ databases">
        <authorList>
            <consortium name="Pathogen Informatics"/>
        </authorList>
    </citation>
    <scope>NUCLEOTIDE SEQUENCE [LARGE SCALE GENOMIC DNA]</scope>
</reference>
<dbReference type="GO" id="GO:0035869">
    <property type="term" value="C:ciliary transition zone"/>
    <property type="evidence" value="ECO:0007669"/>
    <property type="project" value="TreeGrafter"/>
</dbReference>
<dbReference type="InterPro" id="IPR019306">
    <property type="entry name" value="TMEM231"/>
</dbReference>
<evidence type="ECO:0000256" key="4">
    <source>
        <dbReference type="ARBA" id="ARBA00022475"/>
    </source>
</evidence>
<evidence type="ECO:0000256" key="2">
    <source>
        <dbReference type="ARBA" id="ARBA00009082"/>
    </source>
</evidence>
<name>A0A0N4XDJ9_NIPBR</name>
<dbReference type="Proteomes" id="UP000271162">
    <property type="component" value="Unassembled WGS sequence"/>
</dbReference>
<feature type="chain" id="PRO_5043124501" description="Transmembrane protein 231" evidence="12">
    <location>
        <begin position="27"/>
        <end position="298"/>
    </location>
</feature>
<keyword evidence="10" id="KW-0966">Cell projection</keyword>
<evidence type="ECO:0000313" key="14">
    <source>
        <dbReference type="Proteomes" id="UP000271162"/>
    </source>
</evidence>
<keyword evidence="7" id="KW-0969">Cilium</keyword>
<evidence type="ECO:0000256" key="8">
    <source>
        <dbReference type="ARBA" id="ARBA00023136"/>
    </source>
</evidence>
<keyword evidence="14" id="KW-1185">Reference proteome</keyword>
<dbReference type="OMA" id="WFWIQYL"/>
<sequence>MRGAVTAAIATALWLWLGSFFDEAQARSGGPLAKRCPCSRLLDLCPNRSTSSFQRLSSLTLSARLDMTYEVVHKEAQDESIVWAMGLWKKTGTYRERPRVNFDGRYLLLLMSDEQYIFSSTLPVLNAAENSHFVVSQLDHQWISHTDEQDIETAITVPTRNLTFNTLIYFVFFNYTLDYHSSVEAEVALCDTVHLSSSTTALDILGRVAADQKMPFRWRERYELFDEDRLDFKLKAVIAEDEFVYKTDFWELLKWGAVQYVFAFITVNYFTNSFLNCLFRNQVIEVVPCCEALQGNLK</sequence>
<dbReference type="PANTHER" id="PTHR14605">
    <property type="entry name" value="CHST5 PROTEIN"/>
    <property type="match status" value="1"/>
</dbReference>
<evidence type="ECO:0000256" key="6">
    <source>
        <dbReference type="ARBA" id="ARBA00022989"/>
    </source>
</evidence>
<keyword evidence="4" id="KW-1003">Cell membrane</keyword>
<proteinExistence type="inferred from homology"/>
<keyword evidence="12" id="KW-0732">Signal</keyword>
<dbReference type="PANTHER" id="PTHR14605:SF1">
    <property type="entry name" value="TRANSMEMBRANE PROTEIN 231"/>
    <property type="match status" value="1"/>
</dbReference>
<keyword evidence="9" id="KW-0325">Glycoprotein</keyword>
<evidence type="ECO:0000256" key="1">
    <source>
        <dbReference type="ARBA" id="ARBA00004272"/>
    </source>
</evidence>
<gene>
    <name evidence="13" type="ORF">NBR_LOCUS599</name>
</gene>
<protein>
    <recommendedName>
        <fullName evidence="3">Transmembrane protein 231</fullName>
    </recommendedName>
</protein>
<dbReference type="Pfam" id="PF10149">
    <property type="entry name" value="TM231"/>
    <property type="match status" value="2"/>
</dbReference>
<evidence type="ECO:0000256" key="10">
    <source>
        <dbReference type="ARBA" id="ARBA00023273"/>
    </source>
</evidence>
<keyword evidence="6" id="KW-1133">Transmembrane helix</keyword>
<dbReference type="GO" id="GO:0060170">
    <property type="term" value="C:ciliary membrane"/>
    <property type="evidence" value="ECO:0007669"/>
    <property type="project" value="UniProtKB-SubCell"/>
</dbReference>
<keyword evidence="5" id="KW-0812">Transmembrane</keyword>
<comment type="subcellular location">
    <subcellularLocation>
        <location evidence="1">Cell projection</location>
        <location evidence="1">Cilium membrane</location>
        <topology evidence="1">Multi-pass membrane protein</topology>
    </subcellularLocation>
</comment>
<evidence type="ECO:0000256" key="7">
    <source>
        <dbReference type="ARBA" id="ARBA00023069"/>
    </source>
</evidence>
<evidence type="ECO:0000256" key="3">
    <source>
        <dbReference type="ARBA" id="ARBA00015087"/>
    </source>
</evidence>
<dbReference type="GO" id="GO:0060271">
    <property type="term" value="P:cilium assembly"/>
    <property type="evidence" value="ECO:0007669"/>
    <property type="project" value="TreeGrafter"/>
</dbReference>
<comment type="similarity">
    <text evidence="2">Belongs to the TMEM231 family.</text>
</comment>
<evidence type="ECO:0000256" key="12">
    <source>
        <dbReference type="SAM" id="SignalP"/>
    </source>
</evidence>
<evidence type="ECO:0000256" key="5">
    <source>
        <dbReference type="ARBA" id="ARBA00022692"/>
    </source>
</evidence>
<dbReference type="EMBL" id="UYSL01000291">
    <property type="protein sequence ID" value="VDL63384.1"/>
    <property type="molecule type" value="Genomic_DNA"/>
</dbReference>
<dbReference type="AlphaFoldDB" id="A0A0N4XDJ9"/>
<accession>A0A0N4XDJ9</accession>